<gene>
    <name evidence="3" type="ORF">M441DRAFT_366057</name>
</gene>
<sequence>MFKRHGVFWLLAFGCWLVFWCARSSQEQKRRDSKPTRGAVLAFAQEHWILFHPYFSFLVSLLWLLMKVIRFLPMGCDHFKYSFP</sequence>
<keyword evidence="4" id="KW-1185">Reference proteome</keyword>
<dbReference type="Proteomes" id="UP000240493">
    <property type="component" value="Unassembled WGS sequence"/>
</dbReference>
<feature type="chain" id="PRO_5015784290" description="Secreted protein" evidence="2">
    <location>
        <begin position="25"/>
        <end position="84"/>
    </location>
</feature>
<evidence type="ECO:0000313" key="3">
    <source>
        <dbReference type="EMBL" id="PTB43109.1"/>
    </source>
</evidence>
<keyword evidence="1" id="KW-0812">Transmembrane</keyword>
<dbReference type="AlphaFoldDB" id="A0A2T3ZE87"/>
<protein>
    <recommendedName>
        <fullName evidence="5">Secreted protein</fullName>
    </recommendedName>
</protein>
<keyword evidence="1" id="KW-1133">Transmembrane helix</keyword>
<evidence type="ECO:0008006" key="5">
    <source>
        <dbReference type="Google" id="ProtNLM"/>
    </source>
</evidence>
<evidence type="ECO:0000256" key="1">
    <source>
        <dbReference type="SAM" id="Phobius"/>
    </source>
</evidence>
<keyword evidence="2" id="KW-0732">Signal</keyword>
<evidence type="ECO:0000313" key="4">
    <source>
        <dbReference type="Proteomes" id="UP000240493"/>
    </source>
</evidence>
<name>A0A2T3ZE87_TRIA4</name>
<evidence type="ECO:0000256" key="2">
    <source>
        <dbReference type="SAM" id="SignalP"/>
    </source>
</evidence>
<feature type="transmembrane region" description="Helical" evidence="1">
    <location>
        <begin position="48"/>
        <end position="65"/>
    </location>
</feature>
<dbReference type="EMBL" id="KZ679259">
    <property type="protein sequence ID" value="PTB43109.1"/>
    <property type="molecule type" value="Genomic_DNA"/>
</dbReference>
<organism evidence="3 4">
    <name type="scientific">Trichoderma asperellum (strain ATCC 204424 / CBS 433.97 / NBRC 101777)</name>
    <dbReference type="NCBI Taxonomy" id="1042311"/>
    <lineage>
        <taxon>Eukaryota</taxon>
        <taxon>Fungi</taxon>
        <taxon>Dikarya</taxon>
        <taxon>Ascomycota</taxon>
        <taxon>Pezizomycotina</taxon>
        <taxon>Sordariomycetes</taxon>
        <taxon>Hypocreomycetidae</taxon>
        <taxon>Hypocreales</taxon>
        <taxon>Hypocreaceae</taxon>
        <taxon>Trichoderma</taxon>
    </lineage>
</organism>
<feature type="signal peptide" evidence="2">
    <location>
        <begin position="1"/>
        <end position="24"/>
    </location>
</feature>
<proteinExistence type="predicted"/>
<dbReference type="PROSITE" id="PS51257">
    <property type="entry name" value="PROKAR_LIPOPROTEIN"/>
    <property type="match status" value="1"/>
</dbReference>
<keyword evidence="1" id="KW-0472">Membrane</keyword>
<reference evidence="3 4" key="1">
    <citation type="submission" date="2016-07" db="EMBL/GenBank/DDBJ databases">
        <title>Multiple horizontal gene transfer events from other fungi enriched the ability of initially mycotrophic Trichoderma (Ascomycota) to feed on dead plant biomass.</title>
        <authorList>
            <consortium name="DOE Joint Genome Institute"/>
            <person name="Aerts A."/>
            <person name="Atanasova L."/>
            <person name="Chenthamara K."/>
            <person name="Zhang J."/>
            <person name="Grujic M."/>
            <person name="Henrissat B."/>
            <person name="Kuo A."/>
            <person name="Salamov A."/>
            <person name="Lipzen A."/>
            <person name="Labutti K."/>
            <person name="Barry K."/>
            <person name="Miao Y."/>
            <person name="Rahimi M.J."/>
            <person name="Shen Q."/>
            <person name="Grigoriev I.V."/>
            <person name="Kubicek C.P."/>
            <person name="Druzhinina I.S."/>
        </authorList>
    </citation>
    <scope>NUCLEOTIDE SEQUENCE [LARGE SCALE GENOMIC DNA]</scope>
    <source>
        <strain evidence="3 4">CBS 433.97</strain>
    </source>
</reference>
<accession>A0A2T3ZE87</accession>